<feature type="domain" description="Methylated-DNA-[protein]-cysteine S-methyltransferase DNA binding" evidence="5">
    <location>
        <begin position="11"/>
        <end position="109"/>
    </location>
</feature>
<dbReference type="GO" id="GO:0070911">
    <property type="term" value="P:global genome nucleotide-excision repair"/>
    <property type="evidence" value="ECO:0007669"/>
    <property type="project" value="EnsemblFungi"/>
</dbReference>
<dbReference type="GO" id="GO:0006283">
    <property type="term" value="P:transcription-coupled nucleotide-excision repair"/>
    <property type="evidence" value="ECO:0007669"/>
    <property type="project" value="EnsemblFungi"/>
</dbReference>
<keyword evidence="6" id="KW-0489">Methyltransferase</keyword>
<evidence type="ECO:0000259" key="5">
    <source>
        <dbReference type="Pfam" id="PF01035"/>
    </source>
</evidence>
<evidence type="ECO:0000256" key="1">
    <source>
        <dbReference type="ARBA" id="ARBA00022763"/>
    </source>
</evidence>
<dbReference type="EMBL" id="JABWAB010000001">
    <property type="protein sequence ID" value="KAF6058492.1"/>
    <property type="molecule type" value="Genomic_DNA"/>
</dbReference>
<keyword evidence="1" id="KW-0227">DNA damage</keyword>
<organism evidence="6 7">
    <name type="scientific">Candida parapsilosis</name>
    <name type="common">Yeast</name>
    <dbReference type="NCBI Taxonomy" id="5480"/>
    <lineage>
        <taxon>Eukaryota</taxon>
        <taxon>Fungi</taxon>
        <taxon>Dikarya</taxon>
        <taxon>Ascomycota</taxon>
        <taxon>Saccharomycotina</taxon>
        <taxon>Pichiomycetes</taxon>
        <taxon>Debaryomycetaceae</taxon>
        <taxon>Candida/Lodderomyces clade</taxon>
        <taxon>Candida</taxon>
    </lineage>
</organism>
<dbReference type="Pfam" id="PF01035">
    <property type="entry name" value="DNA_binding_1"/>
    <property type="match status" value="1"/>
</dbReference>
<dbReference type="InterPro" id="IPR014048">
    <property type="entry name" value="MethylDNA_cys_MeTrfase_DNA-bd"/>
</dbReference>
<reference evidence="6" key="1">
    <citation type="submission" date="2020-03" db="EMBL/GenBank/DDBJ databases">
        <title>FDA dAtabase for Regulatory Grade micrObial Sequences (FDA-ARGOS): Supporting development and validation of Infectious Disease Dx tests.</title>
        <authorList>
            <person name="Campos J."/>
            <person name="Goldberg B."/>
            <person name="Tallon L."/>
            <person name="Sadzewicz L."/>
            <person name="Vavikolanu K."/>
            <person name="Mehta A."/>
            <person name="Aluvathingal J."/>
            <person name="Nadendla S."/>
            <person name="Nandy P."/>
            <person name="Geyer C."/>
            <person name="Yan Y."/>
            <person name="Sichtig H."/>
        </authorList>
    </citation>
    <scope>NUCLEOTIDE SEQUENCE [LARGE SCALE GENOMIC DNA]</scope>
    <source>
        <strain evidence="6">FDAARGOS_652</strain>
    </source>
</reference>
<dbReference type="Gene3D" id="1.10.10.10">
    <property type="entry name" value="Winged helix-like DNA-binding domain superfamily/Winged helix DNA-binding domain"/>
    <property type="match status" value="1"/>
</dbReference>
<evidence type="ECO:0000256" key="4">
    <source>
        <dbReference type="ARBA" id="ARBA00033095"/>
    </source>
</evidence>
<dbReference type="GO" id="GO:0008168">
    <property type="term" value="F:methyltransferase activity"/>
    <property type="evidence" value="ECO:0007669"/>
    <property type="project" value="UniProtKB-KW"/>
</dbReference>
<evidence type="ECO:0000313" key="6">
    <source>
        <dbReference type="EMBL" id="KAF6058492.1"/>
    </source>
</evidence>
<evidence type="ECO:0000313" key="7">
    <source>
        <dbReference type="Proteomes" id="UP000590412"/>
    </source>
</evidence>
<proteinExistence type="predicted"/>
<dbReference type="PANTHER" id="PTHR42942:SF1">
    <property type="entry name" value="ALKYLTRANSFERASE-LIKE PROTEIN 1"/>
    <property type="match status" value="1"/>
</dbReference>
<evidence type="ECO:0000256" key="3">
    <source>
        <dbReference type="ARBA" id="ARBA00031621"/>
    </source>
</evidence>
<dbReference type="InterPro" id="IPR052520">
    <property type="entry name" value="ATL_DNA_repair"/>
</dbReference>
<dbReference type="InterPro" id="IPR036388">
    <property type="entry name" value="WH-like_DNA-bd_sf"/>
</dbReference>
<name>A0A8X7NP40_CANPA</name>
<dbReference type="SUPFAM" id="SSF46767">
    <property type="entry name" value="Methylated DNA-protein cysteine methyltransferase, C-terminal domain"/>
    <property type="match status" value="1"/>
</dbReference>
<dbReference type="Proteomes" id="UP000590412">
    <property type="component" value="Unassembled WGS sequence"/>
</dbReference>
<dbReference type="PANTHER" id="PTHR42942">
    <property type="entry name" value="6-O-METHYLGUANINE DNA METHYLTRANSFERASE"/>
    <property type="match status" value="1"/>
</dbReference>
<gene>
    <name evidence="6" type="ORF">FOB60_000074</name>
</gene>
<comment type="caution">
    <text evidence="6">The sequence shown here is derived from an EMBL/GenBank/DDBJ whole genome shotgun (WGS) entry which is preliminary data.</text>
</comment>
<dbReference type="GO" id="GO:0032259">
    <property type="term" value="P:methylation"/>
    <property type="evidence" value="ECO:0007669"/>
    <property type="project" value="UniProtKB-KW"/>
</dbReference>
<evidence type="ECO:0000256" key="2">
    <source>
        <dbReference type="ARBA" id="ARBA00030795"/>
    </source>
</evidence>
<dbReference type="GO" id="GO:0032132">
    <property type="term" value="F:O6-alkylguanine-DNA binding"/>
    <property type="evidence" value="ECO:0007669"/>
    <property type="project" value="EnsemblFungi"/>
</dbReference>
<keyword evidence="6" id="KW-0808">Transferase</keyword>
<dbReference type="AlphaFoldDB" id="A0A8X7NP40"/>
<dbReference type="CDD" id="cd06445">
    <property type="entry name" value="ATase"/>
    <property type="match status" value="1"/>
</dbReference>
<accession>A0A8X7NP40</accession>
<protein>
    <recommendedName>
        <fullName evidence="2">6-O-methylguanine-DNA methyltransferase</fullName>
    </recommendedName>
    <alternativeName>
        <fullName evidence="4">DNA repair MTase</fullName>
    </alternativeName>
    <alternativeName>
        <fullName evidence="3">O-6-methylguanine-DNA-alkyltransferase</fullName>
    </alternativeName>
</protein>
<sequence length="132" mass="15185">MVRLTDESRAFHYGVYSIVYQIPPGKITTYGHIAYLLDKPGNARQVGSSLKHCTMIIQDLNRGFDPSEEEYLNIDSLPWWRVLSSSGKISPRENSQGQYLQADRLREEQIPVSQAHLVDLEEYGWFPEDVNL</sequence>
<dbReference type="InterPro" id="IPR036217">
    <property type="entry name" value="MethylDNA_cys_MeTrfase_DNAb"/>
</dbReference>